<reference evidence="2 3" key="1">
    <citation type="submission" date="2017-04" db="EMBL/GenBank/DDBJ databases">
        <title>The new phylogeny of genus Mycobacterium.</title>
        <authorList>
            <person name="Tortoli E."/>
            <person name="Trovato A."/>
            <person name="Cirillo D.M."/>
        </authorList>
    </citation>
    <scope>NUCLEOTIDE SEQUENCE [LARGE SCALE GENOMIC DNA]</scope>
    <source>
        <strain evidence="2 3">KCTC 19819</strain>
    </source>
</reference>
<organism evidence="2 3">
    <name type="scientific">Mycolicibacillus koreensis</name>
    <dbReference type="NCBI Taxonomy" id="1069220"/>
    <lineage>
        <taxon>Bacteria</taxon>
        <taxon>Bacillati</taxon>
        <taxon>Actinomycetota</taxon>
        <taxon>Actinomycetes</taxon>
        <taxon>Mycobacteriales</taxon>
        <taxon>Mycobacteriaceae</taxon>
        <taxon>Mycolicibacillus</taxon>
    </lineage>
</organism>
<gene>
    <name evidence="2" type="ORF">B8W67_13025</name>
</gene>
<dbReference type="RefSeq" id="WP_085304431.1">
    <property type="nucleotide sequence ID" value="NZ_AP022594.1"/>
</dbReference>
<proteinExistence type="predicted"/>
<sequence>MAPVDAQFHWISAILPSDQFLVYGFGGEPTDFDAAVAAVMQRARSCPALTVRLDDRGVLTYPRWVPAAPPPPRVHQVSRPEWAQCLQAVARLGDDPVDAGVSPWRLHLFPGVRGLPGSPGTGTVAVLQVAHALADGARAARLAAWLFGRPAPVPEVATRRRGWLPWRAVQAARAHRRLERDIAAGVLAPQPGPRPALVTNSRPDGPPVLRTLVRRRDQLGDTTVTVAVLSAVSTALSRHLGTVIDTLGAEVPMTKPFSRQANNHFHNVAVGLHPQVDPAERARRIAAELAQGRARADHPATIAANRAFATVPAALLRWGVGRFDPGLRSPTVAGNTVVSSVHRGPADLRFGTAPVVLTAGYPALSPMMGLTHGVHGIGDTIAISVHTAAPAITDVDAYLEHLDAALPRG</sequence>
<dbReference type="Proteomes" id="UP000193577">
    <property type="component" value="Unassembled WGS sequence"/>
</dbReference>
<evidence type="ECO:0000313" key="2">
    <source>
        <dbReference type="EMBL" id="OSC33010.1"/>
    </source>
</evidence>
<dbReference type="EMBL" id="NCXO01000029">
    <property type="protein sequence ID" value="OSC33010.1"/>
    <property type="molecule type" value="Genomic_DNA"/>
</dbReference>
<accession>A0AA91PDD9</accession>
<name>A0AA91PDD9_9MYCO</name>
<protein>
    <submittedName>
        <fullName evidence="2">DUF1298 domain-containing protein</fullName>
    </submittedName>
</protein>
<dbReference type="AlphaFoldDB" id="A0AA91PDD9"/>
<dbReference type="Pfam" id="PF06974">
    <property type="entry name" value="WS_DGAT_C"/>
    <property type="match status" value="1"/>
</dbReference>
<dbReference type="InterPro" id="IPR009721">
    <property type="entry name" value="O-acyltransferase_WSD1_C"/>
</dbReference>
<feature type="domain" description="O-acyltransferase WSD1 C-terminal" evidence="1">
    <location>
        <begin position="263"/>
        <end position="406"/>
    </location>
</feature>
<keyword evidence="3" id="KW-1185">Reference proteome</keyword>
<evidence type="ECO:0000259" key="1">
    <source>
        <dbReference type="Pfam" id="PF06974"/>
    </source>
</evidence>
<comment type="caution">
    <text evidence="2">The sequence shown here is derived from an EMBL/GenBank/DDBJ whole genome shotgun (WGS) entry which is preliminary data.</text>
</comment>
<dbReference type="SUPFAM" id="SSF52777">
    <property type="entry name" value="CoA-dependent acyltransferases"/>
    <property type="match status" value="1"/>
</dbReference>
<evidence type="ECO:0000313" key="3">
    <source>
        <dbReference type="Proteomes" id="UP000193577"/>
    </source>
</evidence>